<evidence type="ECO:0000313" key="2">
    <source>
        <dbReference type="Proteomes" id="UP001059596"/>
    </source>
</evidence>
<evidence type="ECO:0000313" key="1">
    <source>
        <dbReference type="EMBL" id="KAI8043377.1"/>
    </source>
</evidence>
<organism evidence="1 2">
    <name type="scientific">Drosophila gunungcola</name>
    <name type="common">fruit fly</name>
    <dbReference type="NCBI Taxonomy" id="103775"/>
    <lineage>
        <taxon>Eukaryota</taxon>
        <taxon>Metazoa</taxon>
        <taxon>Ecdysozoa</taxon>
        <taxon>Arthropoda</taxon>
        <taxon>Hexapoda</taxon>
        <taxon>Insecta</taxon>
        <taxon>Pterygota</taxon>
        <taxon>Neoptera</taxon>
        <taxon>Endopterygota</taxon>
        <taxon>Diptera</taxon>
        <taxon>Brachycera</taxon>
        <taxon>Muscomorpha</taxon>
        <taxon>Ephydroidea</taxon>
        <taxon>Drosophilidae</taxon>
        <taxon>Drosophila</taxon>
        <taxon>Sophophora</taxon>
    </lineage>
</organism>
<proteinExistence type="predicted"/>
<name>A0A9P9YUM0_9MUSC</name>
<dbReference type="EMBL" id="JAMKOV010000002">
    <property type="protein sequence ID" value="KAI8043377.1"/>
    <property type="molecule type" value="Genomic_DNA"/>
</dbReference>
<accession>A0A9P9YUM0</accession>
<dbReference type="Proteomes" id="UP001059596">
    <property type="component" value="Unassembled WGS sequence"/>
</dbReference>
<sequence>MAYNFGNSSEDNAYDDDEVTEGALQVWRTLPERIRQDPSLASFRQEHERLHGDVDPLQAEEAEVRVENGHHEETALANQAFTQIGINVTNEAGQVRVLDGRDLENNNDDQHDEAEPHAKSLVDPKVSYLVQDSHPAGGLVRLHRLPNVQQRACGSAEPHKCS</sequence>
<dbReference type="AlphaFoldDB" id="A0A9P9YUM0"/>
<protein>
    <submittedName>
        <fullName evidence="1">Uncharacterized protein</fullName>
    </submittedName>
</protein>
<keyword evidence="2" id="KW-1185">Reference proteome</keyword>
<comment type="caution">
    <text evidence="1">The sequence shown here is derived from an EMBL/GenBank/DDBJ whole genome shotgun (WGS) entry which is preliminary data.</text>
</comment>
<reference evidence="1" key="1">
    <citation type="journal article" date="2023" name="Genome Biol. Evol.">
        <title>Long-read-based Genome Assembly of Drosophila gunungcola Reveals Fewer Chemosensory Genes in Flower-breeding Species.</title>
        <authorList>
            <person name="Negi A."/>
            <person name="Liao B.Y."/>
            <person name="Yeh S.D."/>
        </authorList>
    </citation>
    <scope>NUCLEOTIDE SEQUENCE</scope>
    <source>
        <strain evidence="1">Sukarami</strain>
    </source>
</reference>
<gene>
    <name evidence="1" type="ORF">M5D96_004707</name>
</gene>